<evidence type="ECO:0000256" key="1">
    <source>
        <dbReference type="ARBA" id="ARBA00022741"/>
    </source>
</evidence>
<dbReference type="CDD" id="cd00154">
    <property type="entry name" value="Rab"/>
    <property type="match status" value="1"/>
</dbReference>
<protein>
    <submittedName>
        <fullName evidence="4">GTP-binding protein</fullName>
    </submittedName>
</protein>
<keyword evidence="1" id="KW-0547">Nucleotide-binding</keyword>
<accession>A0A936ZS58</accession>
<feature type="domain" description="Effector-associated" evidence="3">
    <location>
        <begin position="8"/>
        <end position="84"/>
    </location>
</feature>
<dbReference type="SUPFAM" id="SSF52540">
    <property type="entry name" value="P-loop containing nucleoside triphosphate hydrolases"/>
    <property type="match status" value="1"/>
</dbReference>
<dbReference type="RefSeq" id="WP_201918178.1">
    <property type="nucleotide sequence ID" value="NZ_BAABAX010000023.1"/>
</dbReference>
<dbReference type="Gene3D" id="3.40.50.300">
    <property type="entry name" value="P-loop containing nucleotide triphosphate hydrolases"/>
    <property type="match status" value="1"/>
</dbReference>
<dbReference type="PROSITE" id="PS51421">
    <property type="entry name" value="RAS"/>
    <property type="match status" value="1"/>
</dbReference>
<evidence type="ECO:0000313" key="5">
    <source>
        <dbReference type="Proteomes" id="UP000651057"/>
    </source>
</evidence>
<dbReference type="GO" id="GO:0003924">
    <property type="term" value="F:GTPase activity"/>
    <property type="evidence" value="ECO:0007669"/>
    <property type="project" value="InterPro"/>
</dbReference>
<dbReference type="AlphaFoldDB" id="A0A936ZS58"/>
<reference evidence="4" key="1">
    <citation type="submission" date="2021-01" db="EMBL/GenBank/DDBJ databases">
        <authorList>
            <person name="Zhong Y.L."/>
        </authorList>
    </citation>
    <scope>NUCLEOTIDE SEQUENCE</scope>
    <source>
        <strain evidence="4">KCTC 23302</strain>
    </source>
</reference>
<dbReference type="InterPro" id="IPR045439">
    <property type="entry name" value="EAD11"/>
</dbReference>
<proteinExistence type="predicted"/>
<keyword evidence="5" id="KW-1185">Reference proteome</keyword>
<dbReference type="GO" id="GO:0005525">
    <property type="term" value="F:GTP binding"/>
    <property type="evidence" value="ECO:0007669"/>
    <property type="project" value="UniProtKB-KW"/>
</dbReference>
<dbReference type="SMART" id="SM00173">
    <property type="entry name" value="RAS"/>
    <property type="match status" value="1"/>
</dbReference>
<dbReference type="SMART" id="SM00175">
    <property type="entry name" value="RAB"/>
    <property type="match status" value="1"/>
</dbReference>
<dbReference type="InterPro" id="IPR027417">
    <property type="entry name" value="P-loop_NTPase"/>
</dbReference>
<comment type="caution">
    <text evidence="4">The sequence shown here is derived from an EMBL/GenBank/DDBJ whole genome shotgun (WGS) entry which is preliminary data.</text>
</comment>
<dbReference type="PROSITE" id="PS51419">
    <property type="entry name" value="RAB"/>
    <property type="match status" value="1"/>
</dbReference>
<dbReference type="PRINTS" id="PR00449">
    <property type="entry name" value="RASTRNSFRMNG"/>
</dbReference>
<dbReference type="InterPro" id="IPR050227">
    <property type="entry name" value="Rab"/>
</dbReference>
<dbReference type="Pfam" id="PF19964">
    <property type="entry name" value="EAD11"/>
    <property type="match status" value="1"/>
</dbReference>
<sequence>MEDTKKQLDKVRTFVGKAKLAEAIEELSTIVNIHQETNYKSTTLLISRLNRLKENQRLGIINQSEIATEFNRISNSILDIMYDIELEIHLENVKKDTKTELENIQEDRIEEIPKKENRTVDLDKKNKLIIENGQEDSNENDEIIIENLEKKLNYLTENNLQKFFNQKILLLGAFGVGKTSLVNQFVHGSFSEEYKTTLGVCIKKKKVVYNHSETTLIIWDMEGVIGAEELRQSYLRGAHGALIVTDLTRPDTVEVAQKIRKLLKGFLPNIQVLTIFNKSDKTPIIETSTMAHLASKGHRILLTSAKTGENVEDAFIYLTKLIHRLLVKFRKERIVKVKEKLEYRRNKKNTQNDH</sequence>
<gene>
    <name evidence="4" type="ORF">JJQ60_07300</name>
</gene>
<dbReference type="EMBL" id="JAERQJ010000002">
    <property type="protein sequence ID" value="MBL0683317.1"/>
    <property type="molecule type" value="Genomic_DNA"/>
</dbReference>
<dbReference type="InterPro" id="IPR005225">
    <property type="entry name" value="Small_GTP-bd"/>
</dbReference>
<evidence type="ECO:0000313" key="4">
    <source>
        <dbReference type="EMBL" id="MBL0683317.1"/>
    </source>
</evidence>
<dbReference type="InterPro" id="IPR001806">
    <property type="entry name" value="Small_GTPase"/>
</dbReference>
<keyword evidence="2" id="KW-0342">GTP-binding</keyword>
<organism evidence="4 5">
    <name type="scientific">Aquimarina mytili</name>
    <dbReference type="NCBI Taxonomy" id="874423"/>
    <lineage>
        <taxon>Bacteria</taxon>
        <taxon>Pseudomonadati</taxon>
        <taxon>Bacteroidota</taxon>
        <taxon>Flavobacteriia</taxon>
        <taxon>Flavobacteriales</taxon>
        <taxon>Flavobacteriaceae</taxon>
        <taxon>Aquimarina</taxon>
    </lineage>
</organism>
<dbReference type="NCBIfam" id="TIGR00231">
    <property type="entry name" value="small_GTP"/>
    <property type="match status" value="1"/>
</dbReference>
<dbReference type="Pfam" id="PF00071">
    <property type="entry name" value="Ras"/>
    <property type="match status" value="1"/>
</dbReference>
<name>A0A936ZS58_9FLAO</name>
<dbReference type="PANTHER" id="PTHR47977">
    <property type="entry name" value="RAS-RELATED PROTEIN RAB"/>
    <property type="match status" value="1"/>
</dbReference>
<dbReference type="FunFam" id="3.40.50.300:FF:001447">
    <property type="entry name" value="Ras-related protein Rab-1B"/>
    <property type="match status" value="1"/>
</dbReference>
<dbReference type="Proteomes" id="UP000651057">
    <property type="component" value="Unassembled WGS sequence"/>
</dbReference>
<evidence type="ECO:0000259" key="3">
    <source>
        <dbReference type="Pfam" id="PF19964"/>
    </source>
</evidence>
<evidence type="ECO:0000256" key="2">
    <source>
        <dbReference type="ARBA" id="ARBA00023134"/>
    </source>
</evidence>